<sequence length="404" mass="41465">MLGMMFRPMMAAAPGLIDRTYVDYPASFGGATAGGPMPYVQSVDQAVAGMDRAVTDLAKRCPSTMFAGAGYSQGAHAMSMWAKRVGAGTGPIPAERVAGVALLADPARPPQAPVFPGRPGTRSPEPVPGTSGSEVARITVTDPGLGGSGIAPLADVDQGYGSLAGRVADICTPGDLACDAPEHAPIAHLITNIAGQSELNPQDPIAAISTVAQALATTSFKTAVPVINEDIQGTSLDELSYEPQKTISQRLAEASDPRTPLPSINDALSALIKVGTIGFNAVKTVVTKVFTPETIAELATVGLANPVAAAMTLGTKIASATMELVPPAAQSRLVNEAFTALQDNITDNRDLFNVATLVRYSDTIAKHQGYASVSASPTGQAPVIVAANWFAAAARDLAAHQGTR</sequence>
<evidence type="ECO:0000256" key="3">
    <source>
        <dbReference type="ARBA" id="ARBA00022801"/>
    </source>
</evidence>
<name>A0A161Z6A0_9NOCA</name>
<reference evidence="6 7" key="1">
    <citation type="submission" date="2016-04" db="EMBL/GenBank/DDBJ databases">
        <authorList>
            <person name="Evans L.H."/>
            <person name="Alamgir A."/>
            <person name="Owens N."/>
            <person name="Weber N.D."/>
            <person name="Virtaneva K."/>
            <person name="Barbian K."/>
            <person name="Babar A."/>
            <person name="Rosenke K."/>
        </authorList>
    </citation>
    <scope>NUCLEOTIDE SEQUENCE [LARGE SCALE GENOMIC DNA]</scope>
    <source>
        <strain evidence="6 7">IFM 0406</strain>
    </source>
</reference>
<accession>A0A161Z6A0</accession>
<evidence type="ECO:0000313" key="6">
    <source>
        <dbReference type="EMBL" id="KZM75474.1"/>
    </source>
</evidence>
<dbReference type="SUPFAM" id="SSF53474">
    <property type="entry name" value="alpha/beta-Hydrolases"/>
    <property type="match status" value="1"/>
</dbReference>
<evidence type="ECO:0000313" key="7">
    <source>
        <dbReference type="Proteomes" id="UP000076512"/>
    </source>
</evidence>
<dbReference type="InterPro" id="IPR000675">
    <property type="entry name" value="Cutinase/axe"/>
</dbReference>
<protein>
    <recommendedName>
        <fullName evidence="8">Cutinase family protein</fullName>
    </recommendedName>
</protein>
<evidence type="ECO:0000256" key="2">
    <source>
        <dbReference type="ARBA" id="ARBA00022487"/>
    </source>
</evidence>
<dbReference type="PANTHER" id="PTHR33630">
    <property type="entry name" value="CUTINASE RV1984C-RELATED-RELATED"/>
    <property type="match status" value="1"/>
</dbReference>
<gene>
    <name evidence="6" type="ORF">AWN90_19020</name>
</gene>
<evidence type="ECO:0008006" key="8">
    <source>
        <dbReference type="Google" id="ProtNLM"/>
    </source>
</evidence>
<feature type="region of interest" description="Disordered" evidence="5">
    <location>
        <begin position="110"/>
        <end position="134"/>
    </location>
</feature>
<dbReference type="EMBL" id="LWGR01000003">
    <property type="protein sequence ID" value="KZM75474.1"/>
    <property type="molecule type" value="Genomic_DNA"/>
</dbReference>
<dbReference type="STRING" id="455432.AWN90_19020"/>
<keyword evidence="3" id="KW-0378">Hydrolase</keyword>
<dbReference type="PANTHER" id="PTHR33630:SF9">
    <property type="entry name" value="CUTINASE 4"/>
    <property type="match status" value="1"/>
</dbReference>
<dbReference type="GO" id="GO:0052689">
    <property type="term" value="F:carboxylic ester hydrolase activity"/>
    <property type="evidence" value="ECO:0007669"/>
    <property type="project" value="UniProtKB-KW"/>
</dbReference>
<dbReference type="Pfam" id="PF01083">
    <property type="entry name" value="Cutinase"/>
    <property type="match status" value="1"/>
</dbReference>
<keyword evidence="7" id="KW-1185">Reference proteome</keyword>
<comment type="caution">
    <text evidence="6">The sequence shown here is derived from an EMBL/GenBank/DDBJ whole genome shotgun (WGS) entry which is preliminary data.</text>
</comment>
<evidence type="ECO:0000256" key="5">
    <source>
        <dbReference type="SAM" id="MobiDB-lite"/>
    </source>
</evidence>
<dbReference type="InterPro" id="IPR029058">
    <property type="entry name" value="AB_hydrolase_fold"/>
</dbReference>
<keyword evidence="4" id="KW-1015">Disulfide bond</keyword>
<evidence type="ECO:0000256" key="1">
    <source>
        <dbReference type="ARBA" id="ARBA00007534"/>
    </source>
</evidence>
<dbReference type="AlphaFoldDB" id="A0A161Z6A0"/>
<evidence type="ECO:0000256" key="4">
    <source>
        <dbReference type="ARBA" id="ARBA00023157"/>
    </source>
</evidence>
<comment type="similarity">
    <text evidence="1">Belongs to the cutinase family.</text>
</comment>
<proteinExistence type="inferred from homology"/>
<dbReference type="Proteomes" id="UP000076512">
    <property type="component" value="Unassembled WGS sequence"/>
</dbReference>
<dbReference type="SMART" id="SM01110">
    <property type="entry name" value="Cutinase"/>
    <property type="match status" value="1"/>
</dbReference>
<keyword evidence="2" id="KW-0719">Serine esterase</keyword>
<dbReference type="Gene3D" id="3.40.50.1820">
    <property type="entry name" value="alpha/beta hydrolase"/>
    <property type="match status" value="1"/>
</dbReference>
<organism evidence="6 7">
    <name type="scientific">Nocardia terpenica</name>
    <dbReference type="NCBI Taxonomy" id="455432"/>
    <lineage>
        <taxon>Bacteria</taxon>
        <taxon>Bacillati</taxon>
        <taxon>Actinomycetota</taxon>
        <taxon>Actinomycetes</taxon>
        <taxon>Mycobacteriales</taxon>
        <taxon>Nocardiaceae</taxon>
        <taxon>Nocardia</taxon>
    </lineage>
</organism>